<accession>A0A9P0B725</accession>
<dbReference type="GO" id="GO:0005615">
    <property type="term" value="C:extracellular space"/>
    <property type="evidence" value="ECO:0007669"/>
    <property type="project" value="TreeGrafter"/>
</dbReference>
<dbReference type="Proteomes" id="UP001154078">
    <property type="component" value="Chromosome 5"/>
</dbReference>
<evidence type="ECO:0000313" key="2">
    <source>
        <dbReference type="EMBL" id="CAH0557090.1"/>
    </source>
</evidence>
<dbReference type="AlphaFoldDB" id="A0A9P0B725"/>
<name>A0A9P0B725_BRAAE</name>
<proteinExistence type="predicted"/>
<dbReference type="OrthoDB" id="6747947at2759"/>
<evidence type="ECO:0000313" key="3">
    <source>
        <dbReference type="Proteomes" id="UP001154078"/>
    </source>
</evidence>
<dbReference type="PANTHER" id="PTHR11008:SF29">
    <property type="entry name" value="IP17226P"/>
    <property type="match status" value="1"/>
</dbReference>
<keyword evidence="3" id="KW-1185">Reference proteome</keyword>
<keyword evidence="1" id="KW-0732">Signal</keyword>
<dbReference type="SMART" id="SM00700">
    <property type="entry name" value="JHBP"/>
    <property type="match status" value="1"/>
</dbReference>
<gene>
    <name evidence="2" type="ORF">MELIAE_LOCUS7884</name>
</gene>
<feature type="chain" id="PRO_5040156563" evidence="1">
    <location>
        <begin position="20"/>
        <end position="234"/>
    </location>
</feature>
<dbReference type="InterPro" id="IPR010562">
    <property type="entry name" value="Haemolymph_juvenile_hormone-bd"/>
</dbReference>
<dbReference type="Pfam" id="PF06585">
    <property type="entry name" value="JHBP"/>
    <property type="match status" value="1"/>
</dbReference>
<dbReference type="PANTHER" id="PTHR11008">
    <property type="entry name" value="PROTEIN TAKEOUT-LIKE PROTEIN"/>
    <property type="match status" value="1"/>
</dbReference>
<evidence type="ECO:0000256" key="1">
    <source>
        <dbReference type="SAM" id="SignalP"/>
    </source>
</evidence>
<dbReference type="InterPro" id="IPR038606">
    <property type="entry name" value="To_sf"/>
</dbReference>
<dbReference type="Gene3D" id="3.15.10.30">
    <property type="entry name" value="Haemolymph juvenile hormone binding protein"/>
    <property type="match status" value="1"/>
</dbReference>
<reference evidence="2" key="1">
    <citation type="submission" date="2021-12" db="EMBL/GenBank/DDBJ databases">
        <authorList>
            <person name="King R."/>
        </authorList>
    </citation>
    <scope>NUCLEOTIDE SEQUENCE</scope>
</reference>
<organism evidence="2 3">
    <name type="scientific">Brassicogethes aeneus</name>
    <name type="common">Rape pollen beetle</name>
    <name type="synonym">Meligethes aeneus</name>
    <dbReference type="NCBI Taxonomy" id="1431903"/>
    <lineage>
        <taxon>Eukaryota</taxon>
        <taxon>Metazoa</taxon>
        <taxon>Ecdysozoa</taxon>
        <taxon>Arthropoda</taxon>
        <taxon>Hexapoda</taxon>
        <taxon>Insecta</taxon>
        <taxon>Pterygota</taxon>
        <taxon>Neoptera</taxon>
        <taxon>Endopterygota</taxon>
        <taxon>Coleoptera</taxon>
        <taxon>Polyphaga</taxon>
        <taxon>Cucujiformia</taxon>
        <taxon>Nitidulidae</taxon>
        <taxon>Meligethinae</taxon>
        <taxon>Brassicogethes</taxon>
    </lineage>
</organism>
<feature type="signal peptide" evidence="1">
    <location>
        <begin position="1"/>
        <end position="19"/>
    </location>
</feature>
<protein>
    <submittedName>
        <fullName evidence="2">Uncharacterized protein</fullName>
    </submittedName>
</protein>
<sequence length="234" mass="25310">MKVISSVLVAALIFGVASCNSLERERDVHLTGIFDKIINSTLNKIIEKLPELITMKDLDINFPESGLIVGSANISSLSLVGINKLVASYIKVNVLNMHLNMTMDLPMVNINMNYGADVTLADLLPLYGDGKININLEKTSLQIAGGVNMTGGISLKDISVILSMGGATFDLHGLIYNEDFSDVVSGMLTDNVAPFINNNQKVISGILSPLIETVFNSVLKPNKELFLKSVQENL</sequence>
<dbReference type="EMBL" id="OV121136">
    <property type="protein sequence ID" value="CAH0557090.1"/>
    <property type="molecule type" value="Genomic_DNA"/>
</dbReference>